<comment type="caution">
    <text evidence="2">The sequence shown here is derived from an EMBL/GenBank/DDBJ whole genome shotgun (WGS) entry which is preliminary data.</text>
</comment>
<dbReference type="KEGG" id="loi:92364025"/>
<evidence type="ECO:0000313" key="2">
    <source>
        <dbReference type="EMBL" id="KAG5487997.1"/>
    </source>
</evidence>
<dbReference type="Proteomes" id="UP000674143">
    <property type="component" value="Unassembled WGS sequence"/>
</dbReference>
<gene>
    <name evidence="2" type="ORF">LSCM4_08221</name>
</gene>
<dbReference type="EMBL" id="JAFHLR010000003">
    <property type="protein sequence ID" value="KAG5487997.1"/>
    <property type="molecule type" value="Genomic_DNA"/>
</dbReference>
<evidence type="ECO:0000313" key="3">
    <source>
        <dbReference type="Proteomes" id="UP000674143"/>
    </source>
</evidence>
<dbReference type="AlphaFoldDB" id="A0A836HKP2"/>
<proteinExistence type="predicted"/>
<organism evidence="2 3">
    <name type="scientific">Leishmania orientalis</name>
    <dbReference type="NCBI Taxonomy" id="2249476"/>
    <lineage>
        <taxon>Eukaryota</taxon>
        <taxon>Discoba</taxon>
        <taxon>Euglenozoa</taxon>
        <taxon>Kinetoplastea</taxon>
        <taxon>Metakinetoplastina</taxon>
        <taxon>Trypanosomatida</taxon>
        <taxon>Trypanosomatidae</taxon>
        <taxon>Leishmaniinae</taxon>
        <taxon>Leishmania</taxon>
    </lineage>
</organism>
<reference evidence="3" key="1">
    <citation type="journal article" date="2021" name="Microbiol. Resour. Announc.">
        <title>LGAAP: Leishmaniinae Genome Assembly and Annotation Pipeline.</title>
        <authorList>
            <person name="Almutairi H."/>
            <person name="Urbaniak M.D."/>
            <person name="Bates M.D."/>
            <person name="Jariyapan N."/>
            <person name="Kwakye-Nuako G."/>
            <person name="Thomaz-Soccol V."/>
            <person name="Al-Salem W.S."/>
            <person name="Dillon R.J."/>
            <person name="Bates P.A."/>
            <person name="Gatherer D."/>
        </authorList>
    </citation>
    <scope>NUCLEOTIDE SEQUENCE [LARGE SCALE GENOMIC DNA]</scope>
</reference>
<sequence>MLRRTVRRATGNSHFSGSKERDRIEQERRRRLLYDAAGNLQVGGLLYIMYHDFKKPAAIGLGMVAFLYSYNRLIVHLSREEEAEGLRLDAKSEAMARQTGKLKADRYLIKPNRQIDDPDFLNIPAFGGRGVSSSRLLSDDTVSGGPLHSERNRSR</sequence>
<dbReference type="RefSeq" id="XP_067066124.1">
    <property type="nucleotide sequence ID" value="XM_067210091.1"/>
</dbReference>
<reference evidence="3" key="2">
    <citation type="journal article" date="2021" name="Sci. Data">
        <title>Chromosome-scale genome sequencing, assembly and annotation of six genomes from subfamily Leishmaniinae.</title>
        <authorList>
            <person name="Almutairi H."/>
            <person name="Urbaniak M.D."/>
            <person name="Bates M.D."/>
            <person name="Jariyapan N."/>
            <person name="Kwakye-Nuako G."/>
            <person name="Thomaz Soccol V."/>
            <person name="Al-Salem W.S."/>
            <person name="Dillon R.J."/>
            <person name="Bates P.A."/>
            <person name="Gatherer D."/>
        </authorList>
    </citation>
    <scope>NUCLEOTIDE SEQUENCE [LARGE SCALE GENOMIC DNA]</scope>
</reference>
<keyword evidence="3" id="KW-1185">Reference proteome</keyword>
<accession>A0A836HKP2</accession>
<feature type="region of interest" description="Disordered" evidence="1">
    <location>
        <begin position="129"/>
        <end position="155"/>
    </location>
</feature>
<evidence type="ECO:0000256" key="1">
    <source>
        <dbReference type="SAM" id="MobiDB-lite"/>
    </source>
</evidence>
<feature type="region of interest" description="Disordered" evidence="1">
    <location>
        <begin position="1"/>
        <end position="23"/>
    </location>
</feature>
<name>A0A836HKP2_9TRYP</name>
<protein>
    <submittedName>
        <fullName evidence="2">Uncharacterized protein</fullName>
    </submittedName>
</protein>
<dbReference type="GeneID" id="92364025"/>